<evidence type="ECO:0000313" key="2">
    <source>
        <dbReference type="Proteomes" id="UP000054928"/>
    </source>
</evidence>
<evidence type="ECO:0000313" key="1">
    <source>
        <dbReference type="EMBL" id="CEG36219.1"/>
    </source>
</evidence>
<dbReference type="AlphaFoldDB" id="A0A0N7L3L6"/>
<dbReference type="RefSeq" id="XP_024572588.1">
    <property type="nucleotide sequence ID" value="XM_024717390.1"/>
</dbReference>
<name>A0A0N7L3L6_PLAHL</name>
<accession>A0A0N7L3L6</accession>
<sequence>MANKPKIALETSEAVRSFFVEVFILSCKGSCTTLRATDARKLENLLEILFVKYGMFKNIVKREAMTL</sequence>
<dbReference type="Proteomes" id="UP000054928">
    <property type="component" value="Unassembled WGS sequence"/>
</dbReference>
<reference evidence="2" key="1">
    <citation type="submission" date="2014-09" db="EMBL/GenBank/DDBJ databases">
        <authorList>
            <person name="Sharma Rahul"/>
            <person name="Thines Marco"/>
        </authorList>
    </citation>
    <scope>NUCLEOTIDE SEQUENCE [LARGE SCALE GENOMIC DNA]</scope>
</reference>
<protein>
    <submittedName>
        <fullName evidence="1">Uncharacterized protein</fullName>
    </submittedName>
</protein>
<keyword evidence="2" id="KW-1185">Reference proteome</keyword>
<organism evidence="1 2">
    <name type="scientific">Plasmopara halstedii</name>
    <name type="common">Downy mildew of sunflower</name>
    <dbReference type="NCBI Taxonomy" id="4781"/>
    <lineage>
        <taxon>Eukaryota</taxon>
        <taxon>Sar</taxon>
        <taxon>Stramenopiles</taxon>
        <taxon>Oomycota</taxon>
        <taxon>Peronosporomycetes</taxon>
        <taxon>Peronosporales</taxon>
        <taxon>Peronosporaceae</taxon>
        <taxon>Plasmopara</taxon>
    </lineage>
</organism>
<dbReference type="GeneID" id="36395594"/>
<proteinExistence type="predicted"/>
<dbReference type="EMBL" id="CCYD01000112">
    <property type="protein sequence ID" value="CEG36219.1"/>
    <property type="molecule type" value="Genomic_DNA"/>
</dbReference>